<comment type="caution">
    <text evidence="4">The sequence shown here is derived from an EMBL/GenBank/DDBJ whole genome shotgun (WGS) entry which is preliminary data.</text>
</comment>
<keyword evidence="5" id="KW-1185">Reference proteome</keyword>
<dbReference type="Proteomes" id="UP000292781">
    <property type="component" value="Unassembled WGS sequence"/>
</dbReference>
<evidence type="ECO:0000259" key="3">
    <source>
        <dbReference type="Pfam" id="PF00296"/>
    </source>
</evidence>
<dbReference type="InterPro" id="IPR011251">
    <property type="entry name" value="Luciferase-like_dom"/>
</dbReference>
<dbReference type="SUPFAM" id="SSF51679">
    <property type="entry name" value="Bacterial luciferase-like"/>
    <property type="match status" value="1"/>
</dbReference>
<accession>A0A4Q9VJH4</accession>
<dbReference type="PANTHER" id="PTHR30137">
    <property type="entry name" value="LUCIFERASE-LIKE MONOOXYGENASE"/>
    <property type="match status" value="1"/>
</dbReference>
<evidence type="ECO:0000256" key="2">
    <source>
        <dbReference type="ARBA" id="ARBA00023033"/>
    </source>
</evidence>
<dbReference type="AlphaFoldDB" id="A0A4Q9VJH4"/>
<keyword evidence="2" id="KW-0503">Monooxygenase</keyword>
<evidence type="ECO:0000256" key="1">
    <source>
        <dbReference type="ARBA" id="ARBA00023002"/>
    </source>
</evidence>
<name>A0A4Q9VJH4_9HYPH</name>
<dbReference type="GO" id="GO:0004497">
    <property type="term" value="F:monooxygenase activity"/>
    <property type="evidence" value="ECO:0007669"/>
    <property type="project" value="UniProtKB-KW"/>
</dbReference>
<keyword evidence="1" id="KW-0560">Oxidoreductase</keyword>
<dbReference type="OrthoDB" id="9804736at2"/>
<dbReference type="EMBL" id="SJFN01000025">
    <property type="protein sequence ID" value="TBW35484.1"/>
    <property type="molecule type" value="Genomic_DNA"/>
</dbReference>
<dbReference type="InterPro" id="IPR036661">
    <property type="entry name" value="Luciferase-like_sf"/>
</dbReference>
<dbReference type="InterPro" id="IPR050766">
    <property type="entry name" value="Bact_Lucif_Oxidored"/>
</dbReference>
<evidence type="ECO:0000313" key="4">
    <source>
        <dbReference type="EMBL" id="TBW35484.1"/>
    </source>
</evidence>
<dbReference type="GO" id="GO:0005829">
    <property type="term" value="C:cytosol"/>
    <property type="evidence" value="ECO:0007669"/>
    <property type="project" value="TreeGrafter"/>
</dbReference>
<proteinExistence type="predicted"/>
<reference evidence="4 5" key="1">
    <citation type="submission" date="2019-02" db="EMBL/GenBank/DDBJ databases">
        <title>Siculibacillus lacustris gen. nov., sp. nov., a new rosette-forming bacterium isolated from a freshwater crater lake (Lake St. Ana, Romania).</title>
        <authorList>
            <person name="Felfoldi T."/>
            <person name="Marton Z."/>
            <person name="Szabo A."/>
            <person name="Mentes A."/>
            <person name="Boka K."/>
            <person name="Marialigeti K."/>
            <person name="Mathe I."/>
            <person name="Koncz M."/>
            <person name="Schumann P."/>
            <person name="Toth E."/>
        </authorList>
    </citation>
    <scope>NUCLEOTIDE SEQUENCE [LARGE SCALE GENOMIC DNA]</scope>
    <source>
        <strain evidence="4 5">SA-279</strain>
    </source>
</reference>
<organism evidence="4 5">
    <name type="scientific">Siculibacillus lacustris</name>
    <dbReference type="NCBI Taxonomy" id="1549641"/>
    <lineage>
        <taxon>Bacteria</taxon>
        <taxon>Pseudomonadati</taxon>
        <taxon>Pseudomonadota</taxon>
        <taxon>Alphaproteobacteria</taxon>
        <taxon>Hyphomicrobiales</taxon>
        <taxon>Ancalomicrobiaceae</taxon>
        <taxon>Siculibacillus</taxon>
    </lineage>
</organism>
<dbReference type="Gene3D" id="3.20.20.30">
    <property type="entry name" value="Luciferase-like domain"/>
    <property type="match status" value="1"/>
</dbReference>
<dbReference type="RefSeq" id="WP_131310557.1">
    <property type="nucleotide sequence ID" value="NZ_SJFN01000025.1"/>
</dbReference>
<dbReference type="PANTHER" id="PTHR30137:SF8">
    <property type="entry name" value="BLR5498 PROTEIN"/>
    <property type="match status" value="1"/>
</dbReference>
<feature type="domain" description="Luciferase-like" evidence="3">
    <location>
        <begin position="1"/>
        <end position="308"/>
    </location>
</feature>
<gene>
    <name evidence="4" type="ORF">EYW49_15775</name>
</gene>
<dbReference type="GO" id="GO:0016705">
    <property type="term" value="F:oxidoreductase activity, acting on paired donors, with incorporation or reduction of molecular oxygen"/>
    <property type="evidence" value="ECO:0007669"/>
    <property type="project" value="InterPro"/>
</dbReference>
<evidence type="ECO:0000313" key="5">
    <source>
        <dbReference type="Proteomes" id="UP000292781"/>
    </source>
</evidence>
<sequence>MKFGIFNLMGLRDNPKGIAGVLSDTRDMVKLAEDIGFDIAWFAEHHFTNYSISISPLMTAAHLAGHTDRIRLGAGVVVLPLYHPLRVAQEIAFLDQISGGRAVLGVGTGYQAYEFQRYGADVAKKTEIFLEYWAVVEQVLTEGRAAFQGRWVNVPETVFTVRTVGNRMPDLYCTSPHPPILAAIARHGGIPFITAGWRGSQVLFEMAEQVRAAWVAGGLDGPSMPIAVQQYVHVTDSRSEALEAAERARYVGRMVQALRDPKIDLETSFVQAPPLPDEPTLEGFADNLLIGDPHLVAARLVAEIRRLGPLHYNCFFQFGDMPIARARRSLERFGAEVLPLVEREVGPLAEIGHRRGVTAAAE</sequence>
<dbReference type="Pfam" id="PF00296">
    <property type="entry name" value="Bac_luciferase"/>
    <property type="match status" value="1"/>
</dbReference>
<protein>
    <submittedName>
        <fullName evidence="4">LLM class flavin-dependent oxidoreductase</fullName>
    </submittedName>
</protein>